<dbReference type="SUPFAM" id="SSF50249">
    <property type="entry name" value="Nucleic acid-binding proteins"/>
    <property type="match status" value="1"/>
</dbReference>
<name>A0AAN7PRK8_9COLE</name>
<accession>A0AAN7PRK8</accession>
<dbReference type="Gene3D" id="3.30.930.10">
    <property type="entry name" value="Bira Bifunctional Protein, Domain 2"/>
    <property type="match status" value="1"/>
</dbReference>
<gene>
    <name evidence="9" type="ORF">RN001_003857</name>
</gene>
<sequence length="948" mass="108164">MFKFNKINNVLHRLYSSSKILPISNVLKNCVLGDKIQIKGWVKSLRKMKETAFLDINDGSCRQNLQVVLPIEQLKLLSTGSSVIAKGTLTKTPRGQLELNSHLVEVYGDSNLNDGYPFAPKKTYSPVYLRQCLQFRLRDTKFASFLRVRDAAFLAVHNYFCKNGYINVHTPILTSNDCEGAGEIFSVVPDNKNMLKRMNTDHIADDETYFDSKVFLTVSGQLHLEAAAHSLSKVYSFGPTFRAENSKSRLHLSEFYMIEAECAFMDDLEQLMDMIENLIKTVTNEILYAKDDDIDKFKEGQLDFSWLSKEFAVLTYKEATTLLSNSSNFKFIPNSSLNKEHEHFLVKHCGNVPTFVINWPKALKPFYAKEQEDSHVAALDLLVPNVGELVGGSLRENDYELLKNKLPSNALDWYLDLRKFGGVPTGGFGLGFERYLQFVLGIGNIKDAIPFPRWPHNSDIEEIKEGAWSLQDIYFTIKYKDKVGRYATADVDLKPGDFIFAETSFAFGPKSDSPPLCLGCHIPLDCTTLCSTCKWPVCNTNCELNPVHKKFECAVFSKAKVHFQKIFDLNEPCLQYECITPLRVLLSMLQNNDRWIQEVKDMEAHNDKRRNTSIWRFNQINIVNYLRGPCRLKMFDEELIHTVCGILECNAFEARSKSGYPIRCLFPKLSILSHNCISNISHTIVCDENADYRVTVRATTETKKGGELFSSYTYALWPTMVRRQHLKESKYFFCTCDRCSDSTEIGTHMSSLICNKCNIGVLYGNDNWACLNCGDSRTSVEVQKLFETIQNEIDAANIADLEGIMEKYVSVLHPHNSYLVMMKLSLIPIFRRTNIQKAIQFCKDALYILNVVEPGCTRIRGTTLYELSLATFSLIGRLQKQKQNELICREMQNVVKYLEECVPILIREPDYTFEGKAGTIAMRQLENLKRNFKNVINGSNIIDIINNA</sequence>
<comment type="caution">
    <text evidence="9">The sequence shown here is derived from an EMBL/GenBank/DDBJ whole genome shotgun (WGS) entry which is preliminary data.</text>
</comment>
<dbReference type="Proteomes" id="UP001353858">
    <property type="component" value="Unassembled WGS sequence"/>
</dbReference>
<dbReference type="InterPro" id="IPR004364">
    <property type="entry name" value="Aa-tRNA-synt_II"/>
</dbReference>
<dbReference type="GO" id="GO:0006421">
    <property type="term" value="P:asparaginyl-tRNA aminoacylation"/>
    <property type="evidence" value="ECO:0007669"/>
    <property type="project" value="InterPro"/>
</dbReference>
<keyword evidence="6" id="KW-0648">Protein biosynthesis</keyword>
<dbReference type="AlphaFoldDB" id="A0AAN7PRK8"/>
<dbReference type="InterPro" id="IPR004365">
    <property type="entry name" value="NA-bd_OB_tRNA"/>
</dbReference>
<dbReference type="CDD" id="cd04318">
    <property type="entry name" value="EcAsnRS_like_N"/>
    <property type="match status" value="1"/>
</dbReference>
<dbReference type="Gene3D" id="6.10.140.2220">
    <property type="match status" value="1"/>
</dbReference>
<dbReference type="InterPro" id="IPR012340">
    <property type="entry name" value="NA-bd_OB-fold"/>
</dbReference>
<dbReference type="EMBL" id="JARPUR010000001">
    <property type="protein sequence ID" value="KAK4887586.1"/>
    <property type="molecule type" value="Genomic_DNA"/>
</dbReference>
<dbReference type="NCBIfam" id="TIGR00457">
    <property type="entry name" value="asnS"/>
    <property type="match status" value="1"/>
</dbReference>
<dbReference type="Pfam" id="PF00152">
    <property type="entry name" value="tRNA-synt_2"/>
    <property type="match status" value="1"/>
</dbReference>
<dbReference type="PROSITE" id="PS50862">
    <property type="entry name" value="AA_TRNA_LIGASE_II"/>
    <property type="match status" value="1"/>
</dbReference>
<keyword evidence="7" id="KW-0030">Aminoacyl-tRNA synthetase</keyword>
<evidence type="ECO:0000256" key="4">
    <source>
        <dbReference type="ARBA" id="ARBA00022741"/>
    </source>
</evidence>
<dbReference type="GO" id="GO:0003676">
    <property type="term" value="F:nucleic acid binding"/>
    <property type="evidence" value="ECO:0007669"/>
    <property type="project" value="InterPro"/>
</dbReference>
<dbReference type="InterPro" id="IPR046341">
    <property type="entry name" value="SET_dom_sf"/>
</dbReference>
<keyword evidence="4" id="KW-0547">Nucleotide-binding</keyword>
<dbReference type="InterPro" id="IPR006195">
    <property type="entry name" value="aa-tRNA-synth_II"/>
</dbReference>
<dbReference type="Pfam" id="PF01336">
    <property type="entry name" value="tRNA_anti-codon"/>
    <property type="match status" value="1"/>
</dbReference>
<dbReference type="InterPro" id="IPR004522">
    <property type="entry name" value="Asn-tRNA-ligase"/>
</dbReference>
<keyword evidence="3" id="KW-0436">Ligase</keyword>
<dbReference type="InterPro" id="IPR002312">
    <property type="entry name" value="Asp/Asn-tRNA-synth_IIb"/>
</dbReference>
<dbReference type="CDD" id="cd20071">
    <property type="entry name" value="SET_SMYD"/>
    <property type="match status" value="1"/>
</dbReference>
<keyword evidence="10" id="KW-1185">Reference proteome</keyword>
<evidence type="ECO:0000256" key="5">
    <source>
        <dbReference type="ARBA" id="ARBA00022840"/>
    </source>
</evidence>
<evidence type="ECO:0000313" key="9">
    <source>
        <dbReference type="EMBL" id="KAK4887586.1"/>
    </source>
</evidence>
<dbReference type="Gene3D" id="1.10.220.160">
    <property type="match status" value="1"/>
</dbReference>
<evidence type="ECO:0000259" key="8">
    <source>
        <dbReference type="PROSITE" id="PS50862"/>
    </source>
</evidence>
<evidence type="ECO:0000256" key="1">
    <source>
        <dbReference type="ARBA" id="ARBA00008226"/>
    </source>
</evidence>
<dbReference type="Gene3D" id="2.170.270.10">
    <property type="entry name" value="SET domain"/>
    <property type="match status" value="1"/>
</dbReference>
<dbReference type="GO" id="GO:0004816">
    <property type="term" value="F:asparagine-tRNA ligase activity"/>
    <property type="evidence" value="ECO:0007669"/>
    <property type="project" value="UniProtKB-EC"/>
</dbReference>
<feature type="domain" description="Aminoacyl-transfer RNA synthetases class-II family profile" evidence="8">
    <location>
        <begin position="155"/>
        <end position="450"/>
    </location>
</feature>
<evidence type="ECO:0000256" key="7">
    <source>
        <dbReference type="ARBA" id="ARBA00023146"/>
    </source>
</evidence>
<dbReference type="PANTHER" id="PTHR22594">
    <property type="entry name" value="ASPARTYL/LYSYL-TRNA SYNTHETASE"/>
    <property type="match status" value="1"/>
</dbReference>
<organism evidence="9 10">
    <name type="scientific">Aquatica leii</name>
    <dbReference type="NCBI Taxonomy" id="1421715"/>
    <lineage>
        <taxon>Eukaryota</taxon>
        <taxon>Metazoa</taxon>
        <taxon>Ecdysozoa</taxon>
        <taxon>Arthropoda</taxon>
        <taxon>Hexapoda</taxon>
        <taxon>Insecta</taxon>
        <taxon>Pterygota</taxon>
        <taxon>Neoptera</taxon>
        <taxon>Endopterygota</taxon>
        <taxon>Coleoptera</taxon>
        <taxon>Polyphaga</taxon>
        <taxon>Elateriformia</taxon>
        <taxon>Elateroidea</taxon>
        <taxon>Lampyridae</taxon>
        <taxon>Luciolinae</taxon>
        <taxon>Aquatica</taxon>
    </lineage>
</organism>
<dbReference type="InterPro" id="IPR045864">
    <property type="entry name" value="aa-tRNA-synth_II/BPL/LPL"/>
</dbReference>
<dbReference type="PANTHER" id="PTHR22594:SF34">
    <property type="entry name" value="ASPARAGINE--TRNA LIGASE, MITOCHONDRIAL-RELATED"/>
    <property type="match status" value="1"/>
</dbReference>
<proteinExistence type="inferred from homology"/>
<comment type="similarity">
    <text evidence="1">Belongs to the class-II aminoacyl-tRNA synthetase family.</text>
</comment>
<reference evidence="10" key="1">
    <citation type="submission" date="2023-01" db="EMBL/GenBank/DDBJ databases">
        <title>Key to firefly adult light organ development and bioluminescence: homeobox transcription factors regulate luciferase expression and transportation to peroxisome.</title>
        <authorList>
            <person name="Fu X."/>
        </authorList>
    </citation>
    <scope>NUCLEOTIDE SEQUENCE [LARGE SCALE GENOMIC DNA]</scope>
</reference>
<protein>
    <recommendedName>
        <fullName evidence="2">asparagine--tRNA ligase</fullName>
        <ecNumber evidence="2">6.1.1.22</ecNumber>
    </recommendedName>
</protein>
<dbReference type="SUPFAM" id="SSF82199">
    <property type="entry name" value="SET domain"/>
    <property type="match status" value="1"/>
</dbReference>
<evidence type="ECO:0000256" key="3">
    <source>
        <dbReference type="ARBA" id="ARBA00022598"/>
    </source>
</evidence>
<keyword evidence="5" id="KW-0067">ATP-binding</keyword>
<evidence type="ECO:0000256" key="2">
    <source>
        <dbReference type="ARBA" id="ARBA00012816"/>
    </source>
</evidence>
<dbReference type="Gene3D" id="2.40.50.140">
    <property type="entry name" value="Nucleic acid-binding proteins"/>
    <property type="match status" value="1"/>
</dbReference>
<dbReference type="PRINTS" id="PR01042">
    <property type="entry name" value="TRNASYNTHASP"/>
</dbReference>
<evidence type="ECO:0000313" key="10">
    <source>
        <dbReference type="Proteomes" id="UP001353858"/>
    </source>
</evidence>
<dbReference type="GO" id="GO:0005524">
    <property type="term" value="F:ATP binding"/>
    <property type="evidence" value="ECO:0007669"/>
    <property type="project" value="UniProtKB-KW"/>
</dbReference>
<dbReference type="EC" id="6.1.1.22" evidence="2"/>
<evidence type="ECO:0000256" key="6">
    <source>
        <dbReference type="ARBA" id="ARBA00022917"/>
    </source>
</evidence>
<dbReference type="GO" id="GO:0005739">
    <property type="term" value="C:mitochondrion"/>
    <property type="evidence" value="ECO:0007669"/>
    <property type="project" value="TreeGrafter"/>
</dbReference>
<dbReference type="NCBIfam" id="NF003037">
    <property type="entry name" value="PRK03932.1"/>
    <property type="match status" value="1"/>
</dbReference>
<dbReference type="SUPFAM" id="SSF55681">
    <property type="entry name" value="Class II aaRS and biotin synthetases"/>
    <property type="match status" value="1"/>
</dbReference>